<evidence type="ECO:0008006" key="3">
    <source>
        <dbReference type="Google" id="ProtNLM"/>
    </source>
</evidence>
<comment type="caution">
    <text evidence="1">The sequence shown here is derived from an EMBL/GenBank/DDBJ whole genome shotgun (WGS) entry which is preliminary data.</text>
</comment>
<dbReference type="EMBL" id="JAAAPU010000270">
    <property type="protein sequence ID" value="KAF4199875.1"/>
    <property type="molecule type" value="Genomic_DNA"/>
</dbReference>
<gene>
    <name evidence="1" type="ORF">CNMCM8927_004531</name>
</gene>
<reference evidence="1" key="1">
    <citation type="journal article" date="2020" name="bioRxiv">
        <title>Genomic and phenotypic heterogeneity of clinical isolates of the human pathogens Aspergillus fumigatus, Aspergillus lentulus and Aspergillus fumigatiaffinis.</title>
        <authorList>
            <person name="dos Santos R.A.C."/>
            <person name="Steenwyk J.L."/>
            <person name="Rivero-Menendez O."/>
            <person name="Mead M.E."/>
            <person name="Silva L.P."/>
            <person name="Bastos R.W."/>
            <person name="Alastruey-Izquierdo A."/>
            <person name="Goldman G.H."/>
            <person name="Rokas A."/>
        </authorList>
    </citation>
    <scope>NUCLEOTIDE SEQUENCE</scope>
    <source>
        <strain evidence="1">CNM-CM8927</strain>
    </source>
</reference>
<evidence type="ECO:0000313" key="1">
    <source>
        <dbReference type="EMBL" id="KAF4199875.1"/>
    </source>
</evidence>
<sequence length="318" mass="34526">MKKPNFSQRNHRLQNITAHPRLSVMDKALVGIDLTVDGNVITAPVGEVELEEGSKQLKLSHANKPHRSPIVHSIDHGAYLSRLSSEATAINSPVLQNIIGINSSLGGLQDPDVIINHAAAMGTALSPVGTPTVTLRAYRRDRISDHCDLPSINTAEFSRPPHRLFASRVADIECILPFTEQESTSICLKSALVMSRVFRQLSSPNPDIGLEADGKASGRSRSPRGLPDMACCTLQSVYAISMLLSKIRTALCSGDLSSCYYLLDRPTPGTDVQDEERLIEELQQWLNALSASIWADAVFEGMAAVAREMEGTLCAITD</sequence>
<proteinExistence type="predicted"/>
<organism evidence="1 2">
    <name type="scientific">Aspergillus lentulus</name>
    <dbReference type="NCBI Taxonomy" id="293939"/>
    <lineage>
        <taxon>Eukaryota</taxon>
        <taxon>Fungi</taxon>
        <taxon>Dikarya</taxon>
        <taxon>Ascomycota</taxon>
        <taxon>Pezizomycotina</taxon>
        <taxon>Eurotiomycetes</taxon>
        <taxon>Eurotiomycetidae</taxon>
        <taxon>Eurotiales</taxon>
        <taxon>Aspergillaceae</taxon>
        <taxon>Aspergillus</taxon>
        <taxon>Aspergillus subgen. Fumigati</taxon>
    </lineage>
</organism>
<dbReference type="AlphaFoldDB" id="A0AAN6BKM6"/>
<protein>
    <recommendedName>
        <fullName evidence="3">Transcription factor domain-containing protein</fullName>
    </recommendedName>
</protein>
<reference evidence="1" key="2">
    <citation type="submission" date="2020-04" db="EMBL/GenBank/DDBJ databases">
        <authorList>
            <person name="Santos R.A.C."/>
            <person name="Steenwyk J.L."/>
            <person name="Rivero-Menendez O."/>
            <person name="Mead M.E."/>
            <person name="Silva L.P."/>
            <person name="Bastos R.W."/>
            <person name="Alastruey-Izquierdo A."/>
            <person name="Goldman G.H."/>
            <person name="Rokas A."/>
        </authorList>
    </citation>
    <scope>NUCLEOTIDE SEQUENCE</scope>
    <source>
        <strain evidence="1">CNM-CM8927</strain>
    </source>
</reference>
<name>A0AAN6BKM6_ASPLE</name>
<evidence type="ECO:0000313" key="2">
    <source>
        <dbReference type="Proteomes" id="UP000649114"/>
    </source>
</evidence>
<accession>A0AAN6BKM6</accession>
<dbReference type="Proteomes" id="UP000649114">
    <property type="component" value="Unassembled WGS sequence"/>
</dbReference>